<name>A0A9P6X8F5_RHIOR</name>
<evidence type="ECO:0000256" key="1">
    <source>
        <dbReference type="SAM" id="MobiDB-lite"/>
    </source>
</evidence>
<dbReference type="GO" id="GO:0044773">
    <property type="term" value="P:mitotic DNA damage checkpoint signaling"/>
    <property type="evidence" value="ECO:0007669"/>
    <property type="project" value="TreeGrafter"/>
</dbReference>
<dbReference type="Gene3D" id="2.120.10.80">
    <property type="entry name" value="Kelch-type beta propeller"/>
    <property type="match status" value="1"/>
</dbReference>
<feature type="domain" description="Protein kinase" evidence="3">
    <location>
        <begin position="559"/>
        <end position="853"/>
    </location>
</feature>
<reference evidence="4" key="1">
    <citation type="journal article" date="2020" name="Microb. Genom.">
        <title>Genetic diversity of clinical and environmental Mucorales isolates obtained from an investigation of mucormycosis cases among solid organ transplant recipients.</title>
        <authorList>
            <person name="Nguyen M.H."/>
            <person name="Kaul D."/>
            <person name="Muto C."/>
            <person name="Cheng S.J."/>
            <person name="Richter R.A."/>
            <person name="Bruno V.M."/>
            <person name="Liu G."/>
            <person name="Beyhan S."/>
            <person name="Sundermann A.J."/>
            <person name="Mounaud S."/>
            <person name="Pasculle A.W."/>
            <person name="Nierman W.C."/>
            <person name="Driscoll E."/>
            <person name="Cumbie R."/>
            <person name="Clancy C.J."/>
            <person name="Dupont C.L."/>
        </authorList>
    </citation>
    <scope>NUCLEOTIDE SEQUENCE</scope>
    <source>
        <strain evidence="4">GL11</strain>
    </source>
</reference>
<keyword evidence="2" id="KW-0812">Transmembrane</keyword>
<feature type="transmembrane region" description="Helical" evidence="2">
    <location>
        <begin position="293"/>
        <end position="315"/>
    </location>
</feature>
<evidence type="ECO:0000259" key="3">
    <source>
        <dbReference type="PROSITE" id="PS50011"/>
    </source>
</evidence>
<evidence type="ECO:0000313" key="5">
    <source>
        <dbReference type="Proteomes" id="UP000716291"/>
    </source>
</evidence>
<comment type="caution">
    <text evidence="4">The sequence shown here is derived from an EMBL/GenBank/DDBJ whole genome shotgun (WGS) entry which is preliminary data.</text>
</comment>
<accession>A0A9P6X8F5</accession>
<feature type="region of interest" description="Disordered" evidence="1">
    <location>
        <begin position="484"/>
        <end position="518"/>
    </location>
</feature>
<keyword evidence="2" id="KW-1133">Transmembrane helix</keyword>
<dbReference type="PANTHER" id="PTHR44167:SF18">
    <property type="entry name" value="PROTEIN KINASE DOMAIN-CONTAINING PROTEIN"/>
    <property type="match status" value="1"/>
</dbReference>
<gene>
    <name evidence="4" type="ORF">G6F64_006650</name>
</gene>
<dbReference type="Pfam" id="PF00069">
    <property type="entry name" value="Pkinase"/>
    <property type="match status" value="1"/>
</dbReference>
<dbReference type="EMBL" id="JAANQT010000909">
    <property type="protein sequence ID" value="KAG1307642.1"/>
    <property type="molecule type" value="Genomic_DNA"/>
</dbReference>
<keyword evidence="5" id="KW-1185">Reference proteome</keyword>
<dbReference type="AlphaFoldDB" id="A0A9P6X8F5"/>
<dbReference type="GO" id="GO:0005737">
    <property type="term" value="C:cytoplasm"/>
    <property type="evidence" value="ECO:0007669"/>
    <property type="project" value="TreeGrafter"/>
</dbReference>
<dbReference type="SMART" id="SM00220">
    <property type="entry name" value="S_TKc"/>
    <property type="match status" value="1"/>
</dbReference>
<dbReference type="InterPro" id="IPR015915">
    <property type="entry name" value="Kelch-typ_b-propeller"/>
</dbReference>
<dbReference type="PROSITE" id="PS50011">
    <property type="entry name" value="PROTEIN_KINASE_DOM"/>
    <property type="match status" value="1"/>
</dbReference>
<dbReference type="Pfam" id="PF24681">
    <property type="entry name" value="Kelch_KLHDC2_KLHL20_DRC7"/>
    <property type="match status" value="1"/>
</dbReference>
<evidence type="ECO:0000313" key="4">
    <source>
        <dbReference type="EMBL" id="KAG1307642.1"/>
    </source>
</evidence>
<feature type="compositionally biased region" description="Polar residues" evidence="1">
    <location>
        <begin position="495"/>
        <end position="505"/>
    </location>
</feature>
<protein>
    <recommendedName>
        <fullName evidence="3">Protein kinase domain-containing protein</fullName>
    </recommendedName>
</protein>
<feature type="region of interest" description="Disordered" evidence="1">
    <location>
        <begin position="323"/>
        <end position="349"/>
    </location>
</feature>
<feature type="compositionally biased region" description="Basic and acidic residues" evidence="1">
    <location>
        <begin position="323"/>
        <end position="338"/>
    </location>
</feature>
<organism evidence="4 5">
    <name type="scientific">Rhizopus oryzae</name>
    <name type="common">Mucormycosis agent</name>
    <name type="synonym">Rhizopus arrhizus var. delemar</name>
    <dbReference type="NCBI Taxonomy" id="64495"/>
    <lineage>
        <taxon>Eukaryota</taxon>
        <taxon>Fungi</taxon>
        <taxon>Fungi incertae sedis</taxon>
        <taxon>Mucoromycota</taxon>
        <taxon>Mucoromycotina</taxon>
        <taxon>Mucoromycetes</taxon>
        <taxon>Mucorales</taxon>
        <taxon>Mucorineae</taxon>
        <taxon>Rhizopodaceae</taxon>
        <taxon>Rhizopus</taxon>
    </lineage>
</organism>
<dbReference type="GO" id="GO:0005524">
    <property type="term" value="F:ATP binding"/>
    <property type="evidence" value="ECO:0007669"/>
    <property type="project" value="InterPro"/>
</dbReference>
<dbReference type="PANTHER" id="PTHR44167">
    <property type="entry name" value="OVARIAN-SPECIFIC SERINE/THREONINE-PROTEIN KINASE LOK-RELATED"/>
    <property type="match status" value="1"/>
</dbReference>
<dbReference type="Proteomes" id="UP000716291">
    <property type="component" value="Unassembled WGS sequence"/>
</dbReference>
<dbReference type="SUPFAM" id="SSF117281">
    <property type="entry name" value="Kelch motif"/>
    <property type="match status" value="1"/>
</dbReference>
<proteinExistence type="predicted"/>
<dbReference type="GO" id="GO:0004674">
    <property type="term" value="F:protein serine/threonine kinase activity"/>
    <property type="evidence" value="ECO:0007669"/>
    <property type="project" value="TreeGrafter"/>
</dbReference>
<sequence>MEQLPYPDLTVFGFGIHVMALGTIQQFSNQPTKSRTTINLDFQASTAKVAGYSIVTVDNTIYTYGGLAVDNNGYPNTNAVQNTLSFLDASSFQVSTGSNGIGLTDHTTCYLKKLNSLITFGGSTTGSSTGVTDAVNIYNLSSNVWNVQGLSTLIAPAARRLHTANCLDDFMIVFGGGTSQPFDSDIWILNATSYPNMFWQRMSVANQTESPNPRMGHSSVLDSENNKLYIFGGWGVTGTNDSSMYVLDISHWSWTKVPTTGYAKNQVTSPSIPPLNTTVTTGTSENHQNKAGIIAGATVGGVVFLALLVLALFFFKRRSRKEQEKDVTSSTHEDEQYVDKTSLPSDNYGRPPYRMSKAWSSTSFAKHSEIGDYSDRVVTGVLEAVTDAGTVAATHGSSRDSFRHSKTLLEIGPGQVPNEIISQKPNEFSVLIRPKHDLQVDHHRAALDDEDWTLPDSPLSPVQYIQTSSKPSIGTNSTWDTTEARRKAVTHHHPSSSIITNTPVAQTVHIPQEEEQSRPELYNRMSPLDLLASLGQHHHTESSGQSNSSGESFTILKSPSTSSSISDGLLTPIISLLPKRYQIDPTLPPIIGPSNSILFANDNNTKRPVTIKLFGRREAWERECRALTKLKSPWVVELVEVLTLQKKENEEEVKYVIVMERLSETLNRKKNIMPQEVACHLLRALAYCHNYRIAFCDLKPSNVMYVDGTWKLIDFEASRTIEEECVGVMTPRYCAPEVARATTYGLEGASGVVATASVDLWSLGCLIYELETQKSLFPNNIKDETILHFISHPSPSTPILSNGLRWNEQQELEIPQLDKLIQNEHTRHIIKTLLSRDPLYRGSAQQWMQDTYFNY</sequence>
<dbReference type="InterPro" id="IPR000719">
    <property type="entry name" value="Prot_kinase_dom"/>
</dbReference>
<dbReference type="GO" id="GO:0005634">
    <property type="term" value="C:nucleus"/>
    <property type="evidence" value="ECO:0007669"/>
    <property type="project" value="TreeGrafter"/>
</dbReference>
<feature type="region of interest" description="Disordered" evidence="1">
    <location>
        <begin position="536"/>
        <end position="565"/>
    </location>
</feature>
<keyword evidence="2" id="KW-0472">Membrane</keyword>
<dbReference type="InterPro" id="IPR011009">
    <property type="entry name" value="Kinase-like_dom_sf"/>
</dbReference>
<feature type="compositionally biased region" description="Low complexity" evidence="1">
    <location>
        <begin position="542"/>
        <end position="565"/>
    </location>
</feature>
<dbReference type="SUPFAM" id="SSF56112">
    <property type="entry name" value="Protein kinase-like (PK-like)"/>
    <property type="match status" value="1"/>
</dbReference>
<evidence type="ECO:0000256" key="2">
    <source>
        <dbReference type="SAM" id="Phobius"/>
    </source>
</evidence>
<dbReference type="Gene3D" id="1.10.510.10">
    <property type="entry name" value="Transferase(Phosphotransferase) domain 1"/>
    <property type="match status" value="1"/>
</dbReference>